<dbReference type="EMBL" id="AP019297">
    <property type="protein sequence ID" value="BBG95256.1"/>
    <property type="molecule type" value="Genomic_DNA"/>
</dbReference>
<dbReference type="PANTHER" id="PTHR12181">
    <property type="entry name" value="LIPIN"/>
    <property type="match status" value="1"/>
</dbReference>
<dbReference type="InterPro" id="IPR031315">
    <property type="entry name" value="LNS2/PITP"/>
</dbReference>
<dbReference type="InterPro" id="IPR026058">
    <property type="entry name" value="LIPIN"/>
</dbReference>
<feature type="compositionally biased region" description="Basic and acidic residues" evidence="2">
    <location>
        <begin position="448"/>
        <end position="458"/>
    </location>
</feature>
<comment type="similarity">
    <text evidence="1">Belongs to the lipin family.</text>
</comment>
<dbReference type="SUPFAM" id="SSF56784">
    <property type="entry name" value="HAD-like"/>
    <property type="match status" value="1"/>
</dbReference>
<name>A0A4Y1QTS6_PRUDU</name>
<dbReference type="Pfam" id="PF08235">
    <property type="entry name" value="LNS2"/>
    <property type="match status" value="1"/>
</dbReference>
<feature type="compositionally biased region" description="Polar residues" evidence="2">
    <location>
        <begin position="435"/>
        <end position="447"/>
    </location>
</feature>
<feature type="region of interest" description="Disordered" evidence="2">
    <location>
        <begin position="694"/>
        <end position="726"/>
    </location>
</feature>
<evidence type="ECO:0000256" key="1">
    <source>
        <dbReference type="ARBA" id="ARBA00005476"/>
    </source>
</evidence>
<protein>
    <submittedName>
        <fullName evidence="4">Phosphatidic acid phosphohydrolase 2</fullName>
    </submittedName>
</protein>
<dbReference type="SMART" id="SM00775">
    <property type="entry name" value="LNS2"/>
    <property type="match status" value="1"/>
</dbReference>
<dbReference type="InterPro" id="IPR013209">
    <property type="entry name" value="LNS2"/>
</dbReference>
<dbReference type="PANTHER" id="PTHR12181:SF12">
    <property type="entry name" value="PHOSPHATIDATE PHOSPHATASE"/>
    <property type="match status" value="1"/>
</dbReference>
<dbReference type="GO" id="GO:0008195">
    <property type="term" value="F:phosphatidate phosphatase activity"/>
    <property type="evidence" value="ECO:0007669"/>
    <property type="project" value="TreeGrafter"/>
</dbReference>
<evidence type="ECO:0000313" key="4">
    <source>
        <dbReference type="EMBL" id="BBG95256.1"/>
    </source>
</evidence>
<dbReference type="InterPro" id="IPR036412">
    <property type="entry name" value="HAD-like_sf"/>
</dbReference>
<keyword evidence="4" id="KW-0378">Hydrolase</keyword>
<proteinExistence type="inferred from homology"/>
<dbReference type="Pfam" id="PF04571">
    <property type="entry name" value="Lipin_N"/>
    <property type="match status" value="1"/>
</dbReference>
<reference evidence="4" key="1">
    <citation type="journal article" date="2019" name="Science">
        <title>Mutation of a bHLH transcription factor allowed almond domestication.</title>
        <authorList>
            <person name="Sanchez-Perez R."/>
            <person name="Pavan S."/>
            <person name="Mazzeo R."/>
            <person name="Moldovan C."/>
            <person name="Aiese Cigliano R."/>
            <person name="Del Cueto J."/>
            <person name="Ricciardi F."/>
            <person name="Lotti C."/>
            <person name="Ricciardi L."/>
            <person name="Dicenta F."/>
            <person name="Lopez-Marques R.L."/>
            <person name="Lindberg Moller B."/>
        </authorList>
    </citation>
    <scope>NUCLEOTIDE SEQUENCE</scope>
</reference>
<organism evidence="4">
    <name type="scientific">Prunus dulcis</name>
    <name type="common">Almond</name>
    <name type="synonym">Amygdalus dulcis</name>
    <dbReference type="NCBI Taxonomy" id="3755"/>
    <lineage>
        <taxon>Eukaryota</taxon>
        <taxon>Viridiplantae</taxon>
        <taxon>Streptophyta</taxon>
        <taxon>Embryophyta</taxon>
        <taxon>Tracheophyta</taxon>
        <taxon>Spermatophyta</taxon>
        <taxon>Magnoliopsida</taxon>
        <taxon>eudicotyledons</taxon>
        <taxon>Gunneridae</taxon>
        <taxon>Pentapetalae</taxon>
        <taxon>rosids</taxon>
        <taxon>fabids</taxon>
        <taxon>Rosales</taxon>
        <taxon>Rosaceae</taxon>
        <taxon>Amygdaloideae</taxon>
        <taxon>Amygdaleae</taxon>
        <taxon>Prunus</taxon>
    </lineage>
</organism>
<dbReference type="InterPro" id="IPR007651">
    <property type="entry name" value="Lipin_N"/>
</dbReference>
<feature type="domain" description="LNS2/PITP" evidence="3">
    <location>
        <begin position="782"/>
        <end position="938"/>
    </location>
</feature>
<dbReference type="AlphaFoldDB" id="A0A4Y1QTS6"/>
<gene>
    <name evidence="4" type="ORF">Prudu_003743</name>
</gene>
<evidence type="ECO:0000256" key="2">
    <source>
        <dbReference type="SAM" id="MobiDB-lite"/>
    </source>
</evidence>
<feature type="region of interest" description="Disordered" evidence="2">
    <location>
        <begin position="99"/>
        <end position="122"/>
    </location>
</feature>
<feature type="region of interest" description="Disordered" evidence="2">
    <location>
        <begin position="427"/>
        <end position="459"/>
    </location>
</feature>
<evidence type="ECO:0000259" key="3">
    <source>
        <dbReference type="SMART" id="SM00775"/>
    </source>
</evidence>
<accession>A0A4Y1QTS6</accession>
<sequence>MYAVGRLGSYISRGVYTVSGPFHPFGGAIDIIVVEQEDGSFKSSAWNVKFGKFQGVLKTKEKVVNINVNGEDANFHMYLNHKGEAYFLREVEEGEAVLYPSSSSDENDERSQEKGQPLKTQSCNYGAESLATVDQIDTPNGKILARTNSRKSRILGLFGSRSMKGRKCKEEEGDDSTVNKVDSLERAEFAANLLEVKWSTSLATNKPRKNNASRFSSPNMLVNEEMRIDSERTRASSSLPLSRVSSDVDESMIEATEHDGKAIAVISNIRCSDPQIVHSVELEACPGKHSAEQKDVLLPGCDISEKADGIDRVHSFIYCESSESSVVGMDGSSEQTHERLYIARGGSGQVHVHAETVHAIAEFLSKDIDTEKLVEDIAMKVQPVEGPETYSPETAAHSCTGNYNMDLEGSVKVPECYEQMVHKNPLPDSVKEVKSQSISSLNDSGHQVQDEKDRKDEDITCDLQTPSGSINGGVVTEAASVLPPLKLEEQQFLFSDDEIRMTEVQCIKSCSPSCVDGENSLSCSPKDNKESVTTNYESYSSPEKFVQENPSNDFDKSIENLRATSAAIGIPRRHKAADKEVGRLVESLPNMRPQTDKLSVLDLQNPLSRSLDSSANPLKWIYQGKHDLICRKLEGDEEQQLALEIPGIENAQGSAELKDIPVSPVGDPSNASVASTGSWILWPFAFRRSNSSKAIQPDLNDGRNPDAENASESTVGMDGDKDMLSPKGMKKTERVLTPTSEQLASLNLKEGRNTVTFRFSTAMLGNQEVDARIYLWKWNTRIVISDVDGTITKSDVLGQFMPMVGVDWSQTGVTHLFSAIKENGYQLLFLSARAISQAYHTRQFLFNLKQDGKALPDGPVVISPDGLFPSLFREVIRRAPHEFKISCLEDIKSLFPSDCNPFYAGFGNRDTDEFSYLKVGIPKGKIFIINPKGEVAVNRSIDTRSYTSLHALVNGMFPPTNSSEQLGSLLSKARAGKFEYLISFRHVHYRRTIIRGISGNSHRLISMFEVLKRVHCFLYPSLDMETDDFCHMVSSKIGESAHEHFNLNTLICKYYWKSHG</sequence>